<proteinExistence type="predicted"/>
<dbReference type="GO" id="GO:0016020">
    <property type="term" value="C:membrane"/>
    <property type="evidence" value="ECO:0007669"/>
    <property type="project" value="InterPro"/>
</dbReference>
<dbReference type="GO" id="GO:0006508">
    <property type="term" value="P:proteolysis"/>
    <property type="evidence" value="ECO:0007669"/>
    <property type="project" value="UniProtKB-KW"/>
</dbReference>
<feature type="transmembrane region" description="Helical" evidence="8">
    <location>
        <begin position="72"/>
        <end position="93"/>
    </location>
</feature>
<keyword evidence="1" id="KW-1003">Cell membrane</keyword>
<evidence type="ECO:0000256" key="7">
    <source>
        <dbReference type="ARBA" id="ARBA00023136"/>
    </source>
</evidence>
<sequence length="184" mass="21464">MNLSKKILTELINKKYIEEDKYNFYDYGMKVLIMNLLPILLVLTISIIVDDITYGIFFLLSFTPIRINLGGYHCSCVKKCLISFVMLFIITLFMRKLDIHILIKIVGFIAIVIFWFVTPLTNDFLGNYKEIYTKSKQHIKTVCVILFFILHFINNHSVIEGISMACILNVFLYFLGSLKKKKLI</sequence>
<protein>
    <submittedName>
        <fullName evidence="9">Accessory gene regulator B</fullName>
    </submittedName>
</protein>
<feature type="transmembrane region" description="Helical" evidence="8">
    <location>
        <begin position="99"/>
        <end position="117"/>
    </location>
</feature>
<keyword evidence="10" id="KW-1185">Reference proteome</keyword>
<keyword evidence="3" id="KW-0645">Protease</keyword>
<dbReference type="AlphaFoldDB" id="A0A4R3YHE9"/>
<evidence type="ECO:0000313" key="9">
    <source>
        <dbReference type="EMBL" id="TCV91737.1"/>
    </source>
</evidence>
<evidence type="ECO:0000256" key="8">
    <source>
        <dbReference type="SAM" id="Phobius"/>
    </source>
</evidence>
<dbReference type="Pfam" id="PF04647">
    <property type="entry name" value="AgrB"/>
    <property type="match status" value="1"/>
</dbReference>
<evidence type="ECO:0000256" key="1">
    <source>
        <dbReference type="ARBA" id="ARBA00022475"/>
    </source>
</evidence>
<keyword evidence="6 8" id="KW-1133">Transmembrane helix</keyword>
<dbReference type="GeneID" id="98916586"/>
<evidence type="ECO:0000256" key="5">
    <source>
        <dbReference type="ARBA" id="ARBA00022801"/>
    </source>
</evidence>
<dbReference type="EMBL" id="SMCQ01000029">
    <property type="protein sequence ID" value="TCV91737.1"/>
    <property type="molecule type" value="Genomic_DNA"/>
</dbReference>
<evidence type="ECO:0000256" key="2">
    <source>
        <dbReference type="ARBA" id="ARBA00022654"/>
    </source>
</evidence>
<feature type="transmembrane region" description="Helical" evidence="8">
    <location>
        <begin position="32"/>
        <end position="60"/>
    </location>
</feature>
<evidence type="ECO:0000313" key="10">
    <source>
        <dbReference type="Proteomes" id="UP000295515"/>
    </source>
</evidence>
<reference evidence="9 10" key="1">
    <citation type="submission" date="2019-03" db="EMBL/GenBank/DDBJ databases">
        <title>Genomic Encyclopedia of Type Strains, Phase IV (KMG-IV): sequencing the most valuable type-strain genomes for metagenomic binning, comparative biology and taxonomic classification.</title>
        <authorList>
            <person name="Goeker M."/>
        </authorList>
    </citation>
    <scope>NUCLEOTIDE SEQUENCE [LARGE SCALE GENOMIC DNA]</scope>
    <source>
        <strain evidence="9 10">DSM 29487</strain>
    </source>
</reference>
<keyword evidence="5" id="KW-0378">Hydrolase</keyword>
<dbReference type="GO" id="GO:0009372">
    <property type="term" value="P:quorum sensing"/>
    <property type="evidence" value="ECO:0007669"/>
    <property type="project" value="UniProtKB-KW"/>
</dbReference>
<keyword evidence="2" id="KW-0673">Quorum sensing</keyword>
<dbReference type="RefSeq" id="WP_066450030.1">
    <property type="nucleotide sequence ID" value="NZ_JANKBF010000024.1"/>
</dbReference>
<evidence type="ECO:0000256" key="6">
    <source>
        <dbReference type="ARBA" id="ARBA00022989"/>
    </source>
</evidence>
<organism evidence="9 10">
    <name type="scientific">Longibaculum muris</name>
    <dbReference type="NCBI Taxonomy" id="1796628"/>
    <lineage>
        <taxon>Bacteria</taxon>
        <taxon>Bacillati</taxon>
        <taxon>Bacillota</taxon>
        <taxon>Erysipelotrichia</taxon>
        <taxon>Erysipelotrichales</taxon>
        <taxon>Coprobacillaceae</taxon>
        <taxon>Longibaculum</taxon>
    </lineage>
</organism>
<dbReference type="GO" id="GO:0008233">
    <property type="term" value="F:peptidase activity"/>
    <property type="evidence" value="ECO:0007669"/>
    <property type="project" value="UniProtKB-KW"/>
</dbReference>
<evidence type="ECO:0000256" key="4">
    <source>
        <dbReference type="ARBA" id="ARBA00022692"/>
    </source>
</evidence>
<evidence type="ECO:0000256" key="3">
    <source>
        <dbReference type="ARBA" id="ARBA00022670"/>
    </source>
</evidence>
<dbReference type="SMART" id="SM00793">
    <property type="entry name" value="AgrB"/>
    <property type="match status" value="1"/>
</dbReference>
<feature type="transmembrane region" description="Helical" evidence="8">
    <location>
        <begin position="159"/>
        <end position="178"/>
    </location>
</feature>
<dbReference type="Proteomes" id="UP000295515">
    <property type="component" value="Unassembled WGS sequence"/>
</dbReference>
<comment type="caution">
    <text evidence="9">The sequence shown here is derived from an EMBL/GenBank/DDBJ whole genome shotgun (WGS) entry which is preliminary data.</text>
</comment>
<name>A0A4R3YHE9_9FIRM</name>
<keyword evidence="4 8" id="KW-0812">Transmembrane</keyword>
<dbReference type="InterPro" id="IPR006741">
    <property type="entry name" value="AgrB"/>
</dbReference>
<keyword evidence="7 8" id="KW-0472">Membrane</keyword>
<gene>
    <name evidence="9" type="ORF">EDD60_1294</name>
</gene>
<accession>A0A4R3YHE9</accession>